<evidence type="ECO:0000256" key="3">
    <source>
        <dbReference type="ARBA" id="ARBA00022771"/>
    </source>
</evidence>
<dbReference type="InterPro" id="IPR013087">
    <property type="entry name" value="Znf_C2H2_type"/>
</dbReference>
<dbReference type="FunFam" id="3.30.160.60:FF:000264">
    <property type="entry name" value="Zinc finger protein 236"/>
    <property type="match status" value="1"/>
</dbReference>
<evidence type="ECO:0000256" key="6">
    <source>
        <dbReference type="PROSITE-ProRule" id="PRU00042"/>
    </source>
</evidence>
<keyword evidence="2" id="KW-0479">Metal-binding</keyword>
<dbReference type="Gene3D" id="3.30.160.60">
    <property type="entry name" value="Classic Zinc Finger"/>
    <property type="match status" value="3"/>
</dbReference>
<dbReference type="GO" id="GO:0000981">
    <property type="term" value="F:DNA-binding transcription factor activity, RNA polymerase II-specific"/>
    <property type="evidence" value="ECO:0007669"/>
    <property type="project" value="TreeGrafter"/>
</dbReference>
<dbReference type="Pfam" id="PF00096">
    <property type="entry name" value="zf-C2H2"/>
    <property type="match status" value="3"/>
</dbReference>
<dbReference type="SUPFAM" id="SSF57667">
    <property type="entry name" value="beta-beta-alpha zinc fingers"/>
    <property type="match status" value="2"/>
</dbReference>
<reference evidence="8" key="1">
    <citation type="submission" date="2021-02" db="EMBL/GenBank/DDBJ databases">
        <authorList>
            <person name="Nowell W R."/>
        </authorList>
    </citation>
    <scope>NUCLEOTIDE SEQUENCE</scope>
    <source>
        <strain evidence="8">Ploen Becks lab</strain>
    </source>
</reference>
<dbReference type="GO" id="GO:0008270">
    <property type="term" value="F:zinc ion binding"/>
    <property type="evidence" value="ECO:0007669"/>
    <property type="project" value="UniProtKB-KW"/>
</dbReference>
<dbReference type="GO" id="GO:0000978">
    <property type="term" value="F:RNA polymerase II cis-regulatory region sequence-specific DNA binding"/>
    <property type="evidence" value="ECO:0007669"/>
    <property type="project" value="TreeGrafter"/>
</dbReference>
<evidence type="ECO:0000259" key="7">
    <source>
        <dbReference type="PROSITE" id="PS50157"/>
    </source>
</evidence>
<dbReference type="Proteomes" id="UP000663879">
    <property type="component" value="Unassembled WGS sequence"/>
</dbReference>
<dbReference type="FunFam" id="3.30.160.60:FF:002343">
    <property type="entry name" value="Zinc finger protein 33A"/>
    <property type="match status" value="1"/>
</dbReference>
<feature type="domain" description="C2H2-type" evidence="7">
    <location>
        <begin position="199"/>
        <end position="226"/>
    </location>
</feature>
<feature type="domain" description="C2H2-type" evidence="7">
    <location>
        <begin position="255"/>
        <end position="282"/>
    </location>
</feature>
<sequence>MEQNFGYFYSTYDQNQNQNSFYNYPNYSLNNYPENQGYTIENFDQSNQIDSTYNYPNQSQSPYASGYYQNYIKTEWDASTSYQANNESYNYSYNDSAYQTQLDNSNYANYSNLYQTSYDIQPNDQIDKKRKFEEPVTAQVSEDLKLLTQNNETNKRPKILKLDNEHDMDFNCSECFMSFSSKAKYLLHEFKVHKNGSSCVCPVCHKRFGNQANTLVHLRGHTQEKAYKCNQCTNAFYDSSTLKKHLRTHTGEKPYKCHLCTKQFTQSGNLKRHLLVHQKYDDETTESLSFSNEDNSNKENIKYDWSKYQNNDTYPQFQLQNPEHLNFNFTNSNYYDY</sequence>
<comment type="subcellular location">
    <subcellularLocation>
        <location evidence="1">Nucleus</location>
    </subcellularLocation>
</comment>
<evidence type="ECO:0000256" key="1">
    <source>
        <dbReference type="ARBA" id="ARBA00004123"/>
    </source>
</evidence>
<dbReference type="GO" id="GO:0005634">
    <property type="term" value="C:nucleus"/>
    <property type="evidence" value="ECO:0007669"/>
    <property type="project" value="UniProtKB-SubCell"/>
</dbReference>
<dbReference type="InterPro" id="IPR036236">
    <property type="entry name" value="Znf_C2H2_sf"/>
</dbReference>
<dbReference type="InterPro" id="IPR051643">
    <property type="entry name" value="Transcr_Reg_ZincFinger"/>
</dbReference>
<name>A0A813QY07_9BILA</name>
<organism evidence="8 9">
    <name type="scientific">Brachionus calyciflorus</name>
    <dbReference type="NCBI Taxonomy" id="104777"/>
    <lineage>
        <taxon>Eukaryota</taxon>
        <taxon>Metazoa</taxon>
        <taxon>Spiralia</taxon>
        <taxon>Gnathifera</taxon>
        <taxon>Rotifera</taxon>
        <taxon>Eurotatoria</taxon>
        <taxon>Monogononta</taxon>
        <taxon>Pseudotrocha</taxon>
        <taxon>Ploima</taxon>
        <taxon>Brachionidae</taxon>
        <taxon>Brachionus</taxon>
    </lineage>
</organism>
<keyword evidence="9" id="KW-1185">Reference proteome</keyword>
<accession>A0A813QY07</accession>
<keyword evidence="3 6" id="KW-0863">Zinc-finger</keyword>
<keyword evidence="4" id="KW-0862">Zinc</keyword>
<dbReference type="EMBL" id="CAJNOC010000545">
    <property type="protein sequence ID" value="CAF0774735.1"/>
    <property type="molecule type" value="Genomic_DNA"/>
</dbReference>
<protein>
    <recommendedName>
        <fullName evidence="7">C2H2-type domain-containing protein</fullName>
    </recommendedName>
</protein>
<feature type="domain" description="C2H2-type" evidence="7">
    <location>
        <begin position="227"/>
        <end position="254"/>
    </location>
</feature>
<evidence type="ECO:0000256" key="4">
    <source>
        <dbReference type="ARBA" id="ARBA00022833"/>
    </source>
</evidence>
<gene>
    <name evidence="8" type="ORF">OXX778_LOCUS5143</name>
</gene>
<dbReference type="PANTHER" id="PTHR24396:SF19">
    <property type="entry name" value="FI01119P"/>
    <property type="match status" value="1"/>
</dbReference>
<evidence type="ECO:0000313" key="9">
    <source>
        <dbReference type="Proteomes" id="UP000663879"/>
    </source>
</evidence>
<dbReference type="AlphaFoldDB" id="A0A813QY07"/>
<dbReference type="SMART" id="SM00355">
    <property type="entry name" value="ZnF_C2H2"/>
    <property type="match status" value="4"/>
</dbReference>
<dbReference type="PANTHER" id="PTHR24396">
    <property type="entry name" value="ZINC FINGER PROTEIN"/>
    <property type="match status" value="1"/>
</dbReference>
<feature type="domain" description="C2H2-type" evidence="7">
    <location>
        <begin position="170"/>
        <end position="198"/>
    </location>
</feature>
<comment type="caution">
    <text evidence="8">The sequence shown here is derived from an EMBL/GenBank/DDBJ whole genome shotgun (WGS) entry which is preliminary data.</text>
</comment>
<proteinExistence type="predicted"/>
<dbReference type="PROSITE" id="PS00028">
    <property type="entry name" value="ZINC_FINGER_C2H2_1"/>
    <property type="match status" value="4"/>
</dbReference>
<keyword evidence="5" id="KW-0539">Nucleus</keyword>
<evidence type="ECO:0000313" key="8">
    <source>
        <dbReference type="EMBL" id="CAF0774735.1"/>
    </source>
</evidence>
<dbReference type="OrthoDB" id="8117402at2759"/>
<evidence type="ECO:0000256" key="2">
    <source>
        <dbReference type="ARBA" id="ARBA00022723"/>
    </source>
</evidence>
<dbReference type="PROSITE" id="PS50157">
    <property type="entry name" value="ZINC_FINGER_C2H2_2"/>
    <property type="match status" value="4"/>
</dbReference>
<evidence type="ECO:0000256" key="5">
    <source>
        <dbReference type="ARBA" id="ARBA00023242"/>
    </source>
</evidence>